<organism evidence="2 3">
    <name type="scientific">Rhodovulum adriaticum</name>
    <name type="common">Rhodopseudomonas adriatica</name>
    <dbReference type="NCBI Taxonomy" id="35804"/>
    <lineage>
        <taxon>Bacteria</taxon>
        <taxon>Pseudomonadati</taxon>
        <taxon>Pseudomonadota</taxon>
        <taxon>Alphaproteobacteria</taxon>
        <taxon>Rhodobacterales</taxon>
        <taxon>Paracoccaceae</taxon>
        <taxon>Rhodovulum</taxon>
    </lineage>
</organism>
<dbReference type="GO" id="GO:0016491">
    <property type="term" value="F:oxidoreductase activity"/>
    <property type="evidence" value="ECO:0007669"/>
    <property type="project" value="UniProtKB-KW"/>
</dbReference>
<dbReference type="RefSeq" id="WP_132601209.1">
    <property type="nucleotide sequence ID" value="NZ_NRRP01000006.1"/>
</dbReference>
<dbReference type="SUPFAM" id="SSF51735">
    <property type="entry name" value="NAD(P)-binding Rossmann-fold domains"/>
    <property type="match status" value="2"/>
</dbReference>
<dbReference type="Pfam" id="PF00106">
    <property type="entry name" value="adh_short"/>
    <property type="match status" value="1"/>
</dbReference>
<dbReference type="EMBL" id="SLXL01000003">
    <property type="protein sequence ID" value="TCP25347.1"/>
    <property type="molecule type" value="Genomic_DNA"/>
</dbReference>
<keyword evidence="1" id="KW-0560">Oxidoreductase</keyword>
<accession>A0A4R2NTY8</accession>
<evidence type="ECO:0000313" key="2">
    <source>
        <dbReference type="EMBL" id="TCP25347.1"/>
    </source>
</evidence>
<dbReference type="InterPro" id="IPR002347">
    <property type="entry name" value="SDR_fam"/>
</dbReference>
<dbReference type="InterPro" id="IPR036291">
    <property type="entry name" value="NAD(P)-bd_dom_sf"/>
</dbReference>
<comment type="caution">
    <text evidence="2">The sequence shown here is derived from an EMBL/GenBank/DDBJ whole genome shotgun (WGS) entry which is preliminary data.</text>
</comment>
<dbReference type="PANTHER" id="PTHR43157">
    <property type="entry name" value="PHOSPHATIDYLINOSITOL-GLYCAN BIOSYNTHESIS CLASS F PROTEIN-RELATED"/>
    <property type="match status" value="1"/>
</dbReference>
<reference evidence="2 3" key="1">
    <citation type="submission" date="2019-03" db="EMBL/GenBank/DDBJ databases">
        <title>Genomic Encyclopedia of Type Strains, Phase IV (KMG-IV): sequencing the most valuable type-strain genomes for metagenomic binning, comparative biology and taxonomic classification.</title>
        <authorList>
            <person name="Goeker M."/>
        </authorList>
    </citation>
    <scope>NUCLEOTIDE SEQUENCE [LARGE SCALE GENOMIC DNA]</scope>
    <source>
        <strain evidence="2 3">DSM 2781</strain>
    </source>
</reference>
<keyword evidence="3" id="KW-1185">Reference proteome</keyword>
<evidence type="ECO:0000256" key="1">
    <source>
        <dbReference type="ARBA" id="ARBA00023002"/>
    </source>
</evidence>
<name>A0A4R2NTY8_RHOAD</name>
<protein>
    <submittedName>
        <fullName evidence="2">Nucleoside-diphosphate-sugar epimerase</fullName>
    </submittedName>
</protein>
<dbReference type="AlphaFoldDB" id="A0A4R2NTY8"/>
<dbReference type="Gene3D" id="3.40.50.720">
    <property type="entry name" value="NAD(P)-binding Rossmann-like Domain"/>
    <property type="match status" value="2"/>
</dbReference>
<dbReference type="PANTHER" id="PTHR43157:SF31">
    <property type="entry name" value="PHOSPHATIDYLINOSITOL-GLYCAN BIOSYNTHESIS CLASS F PROTEIN"/>
    <property type="match status" value="1"/>
</dbReference>
<dbReference type="Proteomes" id="UP000295733">
    <property type="component" value="Unassembled WGS sequence"/>
</dbReference>
<sequence>MRALISDVCGPLGKRVAERLLAAGYEVTGLASPEEADRAPEGVRTGPWPKTPGRFGRRLARVSLVVIPDFATPPEEPEQAAADIAGLIAAADKAGVARIVLVNSAAVYDPVALQSATVDENGPFVSAQTADPLARAAIALERALSDLSEDAQATVLRCLPVLSRDCPAARAAIRDMWRTGQPQAGLGRLHPVDVDELADMVLAAAERPGAAGLAFNLAGPVAVGADSAAAECQRLGKMLLDDTDTTIRVRPVYPEVPPVLNTARAVQVLGFRPRKRVWVNFAEILQEVIRRDRDGGLLPPVRSSLPPALTAVEAGQTPLAGKHVVVTEAATPATRELVSLLLRLGAHLHVVTRPEDAAALQARFGDFEKAGKLDLLHGDIALMGDVRRIAGQLCQTPGQIDLLFNTVLRLHDTREETAEGHERSVAANLLGQLLLTDLLAGPLQAAQDALVVNVVNNSYADCPVDPDDLESRIVYAPLMAMGRAQAALMMCGFVLSGMTEGSGIRVATLVPRAERSETWRLPPLSQDNEMLGAQERQRRETLRNRAVMQMTSPRDVASHIADLAVQGPEVVRNGGFFVMEGQDNPVPHVLDQEIAERLWQRCLALADATPDAT</sequence>
<gene>
    <name evidence="2" type="ORF">EV656_10396</name>
</gene>
<evidence type="ECO:0000313" key="3">
    <source>
        <dbReference type="Proteomes" id="UP000295733"/>
    </source>
</evidence>
<proteinExistence type="predicted"/>
<dbReference type="OrthoDB" id="109589at2"/>